<dbReference type="EMBL" id="FOIB01000004">
    <property type="protein sequence ID" value="SEU03445.1"/>
    <property type="molecule type" value="Genomic_DNA"/>
</dbReference>
<evidence type="ECO:0000313" key="1">
    <source>
        <dbReference type="EMBL" id="SEU03445.1"/>
    </source>
</evidence>
<accession>A0ABY1CGY8</accession>
<organism evidence="1 2">
    <name type="scientific">Myxococcus fulvus</name>
    <dbReference type="NCBI Taxonomy" id="33"/>
    <lineage>
        <taxon>Bacteria</taxon>
        <taxon>Pseudomonadati</taxon>
        <taxon>Myxococcota</taxon>
        <taxon>Myxococcia</taxon>
        <taxon>Myxococcales</taxon>
        <taxon>Cystobacterineae</taxon>
        <taxon>Myxococcaceae</taxon>
        <taxon>Myxococcus</taxon>
    </lineage>
</organism>
<protein>
    <submittedName>
        <fullName evidence="1">Uncharacterized protein</fullName>
    </submittedName>
</protein>
<reference evidence="1 2" key="1">
    <citation type="submission" date="2016-10" db="EMBL/GenBank/DDBJ databases">
        <authorList>
            <person name="Varghese N."/>
            <person name="Submissions S."/>
        </authorList>
    </citation>
    <scope>NUCLEOTIDE SEQUENCE [LARGE SCALE GENOMIC DNA]</scope>
    <source>
        <strain evidence="1 2">DSM 16525</strain>
    </source>
</reference>
<dbReference type="RefSeq" id="WP_074953879.1">
    <property type="nucleotide sequence ID" value="NZ_BJXR01000018.1"/>
</dbReference>
<evidence type="ECO:0000313" key="2">
    <source>
        <dbReference type="Proteomes" id="UP000183760"/>
    </source>
</evidence>
<proteinExistence type="predicted"/>
<name>A0ABY1CGY8_MYXFU</name>
<gene>
    <name evidence="1" type="ORF">SAMN05443572_104483</name>
</gene>
<sequence length="109" mass="11962">MSKSEATEHEGHSLRILQVRRLDALDCALVIEVAGHRHELRAEHVGQGPSFDMSVGHFSPHRLFSGLGLSAHQVRQLVRAAALVHRGEALSLPWDVPVRNPHTGETSPV</sequence>
<dbReference type="Proteomes" id="UP000183760">
    <property type="component" value="Unassembled WGS sequence"/>
</dbReference>
<comment type="caution">
    <text evidence="1">The sequence shown here is derived from an EMBL/GenBank/DDBJ whole genome shotgun (WGS) entry which is preliminary data.</text>
</comment>
<keyword evidence="2" id="KW-1185">Reference proteome</keyword>